<sequence length="12" mass="1311">MFETTPNGSSIQ</sequence>
<gene>
    <name evidence="1" type="ORF">SMN809_LOCUS85554</name>
</gene>
<evidence type="ECO:0000313" key="1">
    <source>
        <dbReference type="EMBL" id="CAF5228014.1"/>
    </source>
</evidence>
<dbReference type="EMBL" id="CAJOBI010365534">
    <property type="protein sequence ID" value="CAF5228014.1"/>
    <property type="molecule type" value="Genomic_DNA"/>
</dbReference>
<organism evidence="1 2">
    <name type="scientific">Rotaria magnacalcarata</name>
    <dbReference type="NCBI Taxonomy" id="392030"/>
    <lineage>
        <taxon>Eukaryota</taxon>
        <taxon>Metazoa</taxon>
        <taxon>Spiralia</taxon>
        <taxon>Gnathifera</taxon>
        <taxon>Rotifera</taxon>
        <taxon>Eurotatoria</taxon>
        <taxon>Bdelloidea</taxon>
        <taxon>Philodinida</taxon>
        <taxon>Philodinidae</taxon>
        <taxon>Rotaria</taxon>
    </lineage>
</organism>
<accession>A0A8S3KJP3</accession>
<protein>
    <submittedName>
        <fullName evidence="1">Uncharacterized protein</fullName>
    </submittedName>
</protein>
<feature type="non-terminal residue" evidence="1">
    <location>
        <position position="12"/>
    </location>
</feature>
<comment type="caution">
    <text evidence="1">The sequence shown here is derived from an EMBL/GenBank/DDBJ whole genome shotgun (WGS) entry which is preliminary data.</text>
</comment>
<evidence type="ECO:0000313" key="2">
    <source>
        <dbReference type="Proteomes" id="UP000676336"/>
    </source>
</evidence>
<dbReference type="Proteomes" id="UP000676336">
    <property type="component" value="Unassembled WGS sequence"/>
</dbReference>
<reference evidence="1" key="1">
    <citation type="submission" date="2021-02" db="EMBL/GenBank/DDBJ databases">
        <authorList>
            <person name="Nowell W R."/>
        </authorList>
    </citation>
    <scope>NUCLEOTIDE SEQUENCE</scope>
</reference>
<proteinExistence type="predicted"/>
<name>A0A8S3KJP3_9BILA</name>